<feature type="transmembrane region" description="Helical" evidence="7">
    <location>
        <begin position="88"/>
        <end position="110"/>
    </location>
</feature>
<dbReference type="InterPro" id="IPR003838">
    <property type="entry name" value="ABC3_permease_C"/>
</dbReference>
<evidence type="ECO:0000259" key="9">
    <source>
        <dbReference type="Pfam" id="PF12704"/>
    </source>
</evidence>
<feature type="domain" description="ABC3 transporter permease C-terminal" evidence="8">
    <location>
        <begin position="365"/>
        <end position="478"/>
    </location>
</feature>
<name>A0A7S7NS63_PALFE</name>
<feature type="domain" description="MacB-like periplasmic core" evidence="9">
    <location>
        <begin position="89"/>
        <end position="308"/>
    </location>
</feature>
<evidence type="ECO:0000256" key="5">
    <source>
        <dbReference type="ARBA" id="ARBA00023136"/>
    </source>
</evidence>
<reference evidence="10 11" key="1">
    <citation type="submission" date="2020-10" db="EMBL/GenBank/DDBJ databases">
        <title>Complete genome sequence of Paludibaculum fermentans P105T, a facultatively anaerobic acidobacterium capable of dissimilatory Fe(III) reduction.</title>
        <authorList>
            <person name="Dedysh S.N."/>
            <person name="Beletsky A.V."/>
            <person name="Kulichevskaya I.S."/>
            <person name="Mardanov A.V."/>
            <person name="Ravin N.V."/>
        </authorList>
    </citation>
    <scope>NUCLEOTIDE SEQUENCE [LARGE SCALE GENOMIC DNA]</scope>
    <source>
        <strain evidence="10 11">P105</strain>
    </source>
</reference>
<keyword evidence="4 7" id="KW-1133">Transmembrane helix</keyword>
<dbReference type="Pfam" id="PF02687">
    <property type="entry name" value="FtsX"/>
    <property type="match status" value="2"/>
</dbReference>
<gene>
    <name evidence="10" type="ORF">IRI77_37005</name>
</gene>
<feature type="transmembrane region" description="Helical" evidence="7">
    <location>
        <begin position="500"/>
        <end position="525"/>
    </location>
</feature>
<dbReference type="GO" id="GO:0005886">
    <property type="term" value="C:plasma membrane"/>
    <property type="evidence" value="ECO:0007669"/>
    <property type="project" value="UniProtKB-SubCell"/>
</dbReference>
<dbReference type="PANTHER" id="PTHR30572:SF4">
    <property type="entry name" value="ABC TRANSPORTER PERMEASE YTRF"/>
    <property type="match status" value="1"/>
</dbReference>
<dbReference type="KEGG" id="pfer:IRI77_37005"/>
<feature type="transmembrane region" description="Helical" evidence="7">
    <location>
        <begin position="413"/>
        <end position="435"/>
    </location>
</feature>
<dbReference type="NCBIfam" id="TIGR03434">
    <property type="entry name" value="ADOP"/>
    <property type="match status" value="1"/>
</dbReference>
<feature type="domain" description="MacB-like periplasmic core" evidence="9">
    <location>
        <begin position="513"/>
        <end position="720"/>
    </location>
</feature>
<feature type="transmembrane region" description="Helical" evidence="7">
    <location>
        <begin position="830"/>
        <end position="852"/>
    </location>
</feature>
<dbReference type="NCBIfam" id="NF038403">
    <property type="entry name" value="perm_prefix_1"/>
    <property type="match status" value="1"/>
</dbReference>
<dbReference type="Proteomes" id="UP000593892">
    <property type="component" value="Chromosome"/>
</dbReference>
<dbReference type="RefSeq" id="WP_194449937.1">
    <property type="nucleotide sequence ID" value="NZ_CP063849.1"/>
</dbReference>
<keyword evidence="5 7" id="KW-0472">Membrane</keyword>
<dbReference type="InterPro" id="IPR050250">
    <property type="entry name" value="Macrolide_Exporter_MacB"/>
</dbReference>
<dbReference type="AlphaFoldDB" id="A0A7S7NS63"/>
<dbReference type="EMBL" id="CP063849">
    <property type="protein sequence ID" value="QOY88274.1"/>
    <property type="molecule type" value="Genomic_DNA"/>
</dbReference>
<dbReference type="InterPro" id="IPR025857">
    <property type="entry name" value="MacB_PCD"/>
</dbReference>
<evidence type="ECO:0000256" key="7">
    <source>
        <dbReference type="SAM" id="Phobius"/>
    </source>
</evidence>
<comment type="subcellular location">
    <subcellularLocation>
        <location evidence="1">Cell membrane</location>
        <topology evidence="1">Multi-pass membrane protein</topology>
    </subcellularLocation>
</comment>
<dbReference type="Pfam" id="PF12704">
    <property type="entry name" value="MacB_PCD"/>
    <property type="match status" value="2"/>
</dbReference>
<accession>A0A7S7NS63</accession>
<dbReference type="InterPro" id="IPR017800">
    <property type="entry name" value="ADOP"/>
</dbReference>
<evidence type="ECO:0000256" key="1">
    <source>
        <dbReference type="ARBA" id="ARBA00004651"/>
    </source>
</evidence>
<feature type="transmembrane region" description="Helical" evidence="7">
    <location>
        <begin position="864"/>
        <end position="884"/>
    </location>
</feature>
<feature type="domain" description="ABC3 transporter permease C-terminal" evidence="8">
    <location>
        <begin position="781"/>
        <end position="894"/>
    </location>
</feature>
<keyword evidence="11" id="KW-1185">Reference proteome</keyword>
<organism evidence="10 11">
    <name type="scientific">Paludibaculum fermentans</name>
    <dbReference type="NCBI Taxonomy" id="1473598"/>
    <lineage>
        <taxon>Bacteria</taxon>
        <taxon>Pseudomonadati</taxon>
        <taxon>Acidobacteriota</taxon>
        <taxon>Terriglobia</taxon>
        <taxon>Bryobacterales</taxon>
        <taxon>Bryobacteraceae</taxon>
        <taxon>Paludibaculum</taxon>
    </lineage>
</organism>
<dbReference type="PANTHER" id="PTHR30572">
    <property type="entry name" value="MEMBRANE COMPONENT OF TRANSPORTER-RELATED"/>
    <property type="match status" value="1"/>
</dbReference>
<evidence type="ECO:0000313" key="10">
    <source>
        <dbReference type="EMBL" id="QOY88274.1"/>
    </source>
</evidence>
<evidence type="ECO:0000313" key="11">
    <source>
        <dbReference type="Proteomes" id="UP000593892"/>
    </source>
</evidence>
<feature type="transmembrane region" description="Helical" evidence="7">
    <location>
        <begin position="455"/>
        <end position="479"/>
    </location>
</feature>
<feature type="transmembrane region" description="Helical" evidence="7">
    <location>
        <begin position="357"/>
        <end position="381"/>
    </location>
</feature>
<evidence type="ECO:0000256" key="2">
    <source>
        <dbReference type="ARBA" id="ARBA00022475"/>
    </source>
</evidence>
<sequence length="901" mass="97035">MFWRDFLRRDQVDQEWREEMESHLQMVTDALLEQGLTPEEARSAALKQVGNLTARREEIYRMNGFQWLDSISGDVRYAVRGLRNHPSFTVVAVLTLALGIGANTAIFSVINSVLLKPLAYPHSEALVDLALAAPGAGGIVSSRGSLGLSTSMYFTFAEQNRSFEAMGVWIPRPVTVTGLAEPEQVIASLVSDGMLQALGVEPEIGRPLGAADQVPGSNEVALLSHGYWQRRFGGDRSVIGRKIVVDARPREIAGVLPAGFRIADTQTDLVLPLRLERSGATLAGFGLYSLARLKPGVTMEQANADIGRLIPVWMRSWPSIDNEKPGDALAESVYRAWRITPNIRPLRESVVGNVRGVLWVVMGTLGLVMLIACANVANLLLVRMEARQQELAVRAALGAGWGRIVRQLLIESLVLCGVGGALGLGIASMALELLVRHGPSNLPRLSEVGLDARAMAFTATVAVVSGLIFGLIPALRYAGPRVAYGLRDGGRTMSHGRNRYRVRNTLVVVQVSLALVLLISSGLMIRTFQAMRRVDLGFTRPDGVQTFRVYVPRELVPAEEEATRLEQAIAEKVAAIPGVTSVGFASALPLDGAPPNWNGVLKQGQSYAQGSSPPMRLFLNVSPGFFRSLGTRLKAGRDFTWADIYGARQVVLVSEGLAREMWGSVEGAIGQRVRSTDIRPWREVIGVVEDVRHRGVQEPAPTVVYWPIFGELAYAPITAATRSASFSVRTERAGTGALLNDIRQVVSSVNAALAVANPETMRETVDLSMARTSFTLVMLGIAGAMALLLGLIGIYGVIAYAVSQRNREIGIRLALGAQARDVRRMFVSQGVGLCGIGIAIGLVAAAALTRVMKSLLFGVAPVDPVTFAAMPAALLLAALAACYVPARRASRVDPVECIRAE</sequence>
<evidence type="ECO:0000256" key="3">
    <source>
        <dbReference type="ARBA" id="ARBA00022692"/>
    </source>
</evidence>
<proteinExistence type="inferred from homology"/>
<dbReference type="GO" id="GO:0022857">
    <property type="term" value="F:transmembrane transporter activity"/>
    <property type="evidence" value="ECO:0007669"/>
    <property type="project" value="TreeGrafter"/>
</dbReference>
<keyword evidence="3 7" id="KW-0812">Transmembrane</keyword>
<dbReference type="InterPro" id="IPR047928">
    <property type="entry name" value="Perm_prefix_1"/>
</dbReference>
<feature type="transmembrane region" description="Helical" evidence="7">
    <location>
        <begin position="776"/>
        <end position="802"/>
    </location>
</feature>
<evidence type="ECO:0000259" key="8">
    <source>
        <dbReference type="Pfam" id="PF02687"/>
    </source>
</evidence>
<evidence type="ECO:0000256" key="6">
    <source>
        <dbReference type="ARBA" id="ARBA00038076"/>
    </source>
</evidence>
<comment type="similarity">
    <text evidence="6">Belongs to the ABC-4 integral membrane protein family.</text>
</comment>
<evidence type="ECO:0000256" key="4">
    <source>
        <dbReference type="ARBA" id="ARBA00022989"/>
    </source>
</evidence>
<protein>
    <submittedName>
        <fullName evidence="10">ABC transporter permease</fullName>
    </submittedName>
</protein>
<keyword evidence="2" id="KW-1003">Cell membrane</keyword>